<feature type="transmembrane region" description="Helical" evidence="10">
    <location>
        <begin position="110"/>
        <end position="128"/>
    </location>
</feature>
<evidence type="ECO:0000256" key="1">
    <source>
        <dbReference type="ARBA" id="ARBA00000085"/>
    </source>
</evidence>
<evidence type="ECO:0000259" key="11">
    <source>
        <dbReference type="PROSITE" id="PS50109"/>
    </source>
</evidence>
<dbReference type="SMART" id="SM00387">
    <property type="entry name" value="HATPase_c"/>
    <property type="match status" value="1"/>
</dbReference>
<keyword evidence="13" id="KW-1185">Reference proteome</keyword>
<dbReference type="InterPro" id="IPR005467">
    <property type="entry name" value="His_kinase_dom"/>
</dbReference>
<evidence type="ECO:0000256" key="2">
    <source>
        <dbReference type="ARBA" id="ARBA00004651"/>
    </source>
</evidence>
<dbReference type="AlphaFoldDB" id="M4V6X0"/>
<dbReference type="InterPro" id="IPR004358">
    <property type="entry name" value="Sig_transdc_His_kin-like_C"/>
</dbReference>
<keyword evidence="10" id="KW-0812">Transmembrane</keyword>
<dbReference type="Gene3D" id="3.30.565.10">
    <property type="entry name" value="Histidine kinase-like ATPase, C-terminal domain"/>
    <property type="match status" value="1"/>
</dbReference>
<dbReference type="InterPro" id="IPR036097">
    <property type="entry name" value="HisK_dim/P_sf"/>
</dbReference>
<sequence>MKKYIFLLISLTVFSTLIQVALFFNLTNQTNIISNSILPLLQRQDYANLKIIMTPLLSISVKKMSIFSNAHLIFEVSSKKKSYDLLTFNRIIESNNQSYKIVVVYKNSLLAQYLLIGLLMGALIFFIYRSLMRNIEFKIELANLMQAVAHDIRSPLSTLKLITSKINQQEIQKIQIDTINRIEDIANQLLLYTRPSKKETSANAPLSLPLTTPPTTDNILNIFERLQKEYVIRNISLKNKAQFSTESDLQNFSITNTAALFLYRSINNCVQNSQEASQNDDLVQIHFSVINNHLQVTITDHGRGIPPHILKVLGEKPLSFGKTNSENTYSGHGIALYTMHQEAHRIGASIRIISNLGEGTQVLIIIPIS</sequence>
<evidence type="ECO:0000256" key="10">
    <source>
        <dbReference type="SAM" id="Phobius"/>
    </source>
</evidence>
<evidence type="ECO:0000313" key="12">
    <source>
        <dbReference type="EMBL" id="AGH95122.1"/>
    </source>
</evidence>
<dbReference type="STRING" id="1184267.A11Q_906"/>
<name>M4V6X0_9BACT</name>
<keyword evidence="10" id="KW-1133">Transmembrane helix</keyword>
<dbReference type="InterPro" id="IPR003661">
    <property type="entry name" value="HisK_dim/P_dom"/>
</dbReference>
<dbReference type="HOGENOM" id="CLU_749389_0_0_7"/>
<protein>
    <recommendedName>
        <fullName evidence="3">histidine kinase</fullName>
        <ecNumber evidence="3">2.7.13.3</ecNumber>
    </recommendedName>
</protein>
<keyword evidence="8" id="KW-0418">Kinase</keyword>
<dbReference type="PRINTS" id="PR00344">
    <property type="entry name" value="BCTRLSENSOR"/>
</dbReference>
<keyword evidence="5" id="KW-0597">Phosphoprotein</keyword>
<evidence type="ECO:0000256" key="5">
    <source>
        <dbReference type="ARBA" id="ARBA00022553"/>
    </source>
</evidence>
<proteinExistence type="predicted"/>
<dbReference type="Pfam" id="PF02518">
    <property type="entry name" value="HATPase_c"/>
    <property type="match status" value="1"/>
</dbReference>
<evidence type="ECO:0000256" key="6">
    <source>
        <dbReference type="ARBA" id="ARBA00022679"/>
    </source>
</evidence>
<feature type="domain" description="Histidine kinase" evidence="11">
    <location>
        <begin position="147"/>
        <end position="369"/>
    </location>
</feature>
<dbReference type="PANTHER" id="PTHR44936">
    <property type="entry name" value="SENSOR PROTEIN CREC"/>
    <property type="match status" value="1"/>
</dbReference>
<dbReference type="SUPFAM" id="SSF47384">
    <property type="entry name" value="Homodimeric domain of signal transducing histidine kinase"/>
    <property type="match status" value="1"/>
</dbReference>
<dbReference type="PANTHER" id="PTHR44936:SF10">
    <property type="entry name" value="SENSOR PROTEIN RSTB"/>
    <property type="match status" value="1"/>
</dbReference>
<dbReference type="Proteomes" id="UP000012040">
    <property type="component" value="Chromosome"/>
</dbReference>
<dbReference type="OrthoDB" id="5289089at2"/>
<evidence type="ECO:0000256" key="4">
    <source>
        <dbReference type="ARBA" id="ARBA00022475"/>
    </source>
</evidence>
<dbReference type="PROSITE" id="PS50109">
    <property type="entry name" value="HIS_KIN"/>
    <property type="match status" value="1"/>
</dbReference>
<dbReference type="InterPro" id="IPR050980">
    <property type="entry name" value="2C_sensor_his_kinase"/>
</dbReference>
<keyword evidence="6" id="KW-0808">Transferase</keyword>
<dbReference type="EMBL" id="CP003537">
    <property type="protein sequence ID" value="AGH95122.1"/>
    <property type="molecule type" value="Genomic_DNA"/>
</dbReference>
<keyword evidence="9" id="KW-0067">ATP-binding</keyword>
<dbReference type="EC" id="2.7.13.3" evidence="3"/>
<evidence type="ECO:0000256" key="7">
    <source>
        <dbReference type="ARBA" id="ARBA00022741"/>
    </source>
</evidence>
<reference evidence="12 13" key="1">
    <citation type="journal article" date="2013" name="ISME J.">
        <title>By their genes ye shall know them: genomic signatures of predatory bacteria.</title>
        <authorList>
            <person name="Pasternak Z."/>
            <person name="Pietrokovski S."/>
            <person name="Rotem O."/>
            <person name="Gophna U."/>
            <person name="Lurie-Weinberger M.N."/>
            <person name="Jurkevitch E."/>
        </authorList>
    </citation>
    <scope>NUCLEOTIDE SEQUENCE [LARGE SCALE GENOMIC DNA]</scope>
    <source>
        <strain evidence="12 13">JSS</strain>
    </source>
</reference>
<dbReference type="KEGG" id="bex:A11Q_906"/>
<accession>M4V6X0</accession>
<dbReference type="CDD" id="cd00082">
    <property type="entry name" value="HisKA"/>
    <property type="match status" value="1"/>
</dbReference>
<dbReference type="InterPro" id="IPR003594">
    <property type="entry name" value="HATPase_dom"/>
</dbReference>
<comment type="catalytic activity">
    <reaction evidence="1">
        <text>ATP + protein L-histidine = ADP + protein N-phospho-L-histidine.</text>
        <dbReference type="EC" id="2.7.13.3"/>
    </reaction>
</comment>
<dbReference type="GO" id="GO:0005886">
    <property type="term" value="C:plasma membrane"/>
    <property type="evidence" value="ECO:0007669"/>
    <property type="project" value="UniProtKB-SubCell"/>
</dbReference>
<dbReference type="eggNOG" id="COG2205">
    <property type="taxonomic scope" value="Bacteria"/>
</dbReference>
<comment type="subcellular location">
    <subcellularLocation>
        <location evidence="2">Cell membrane</location>
        <topology evidence="2">Multi-pass membrane protein</topology>
    </subcellularLocation>
</comment>
<evidence type="ECO:0000313" key="13">
    <source>
        <dbReference type="Proteomes" id="UP000012040"/>
    </source>
</evidence>
<organism evidence="12 13">
    <name type="scientific">Pseudobdellovibrio exovorus JSS</name>
    <dbReference type="NCBI Taxonomy" id="1184267"/>
    <lineage>
        <taxon>Bacteria</taxon>
        <taxon>Pseudomonadati</taxon>
        <taxon>Bdellovibrionota</taxon>
        <taxon>Bdellovibrionia</taxon>
        <taxon>Bdellovibrionales</taxon>
        <taxon>Pseudobdellovibrionaceae</taxon>
        <taxon>Pseudobdellovibrio</taxon>
    </lineage>
</organism>
<keyword evidence="10" id="KW-0472">Membrane</keyword>
<keyword evidence="4" id="KW-1003">Cell membrane</keyword>
<keyword evidence="7" id="KW-0547">Nucleotide-binding</keyword>
<dbReference type="PATRIC" id="fig|1184267.3.peg.915"/>
<dbReference type="InterPro" id="IPR036890">
    <property type="entry name" value="HATPase_C_sf"/>
</dbReference>
<gene>
    <name evidence="12" type="ORF">A11Q_906</name>
</gene>
<evidence type="ECO:0000256" key="3">
    <source>
        <dbReference type="ARBA" id="ARBA00012438"/>
    </source>
</evidence>
<evidence type="ECO:0000256" key="9">
    <source>
        <dbReference type="ARBA" id="ARBA00022840"/>
    </source>
</evidence>
<dbReference type="GO" id="GO:0005524">
    <property type="term" value="F:ATP binding"/>
    <property type="evidence" value="ECO:0007669"/>
    <property type="project" value="UniProtKB-KW"/>
</dbReference>
<dbReference type="RefSeq" id="WP_015469612.1">
    <property type="nucleotide sequence ID" value="NC_020813.1"/>
</dbReference>
<dbReference type="GO" id="GO:0000155">
    <property type="term" value="F:phosphorelay sensor kinase activity"/>
    <property type="evidence" value="ECO:0007669"/>
    <property type="project" value="InterPro"/>
</dbReference>
<evidence type="ECO:0000256" key="8">
    <source>
        <dbReference type="ARBA" id="ARBA00022777"/>
    </source>
</evidence>
<dbReference type="SUPFAM" id="SSF55874">
    <property type="entry name" value="ATPase domain of HSP90 chaperone/DNA topoisomerase II/histidine kinase"/>
    <property type="match status" value="1"/>
</dbReference>